<dbReference type="SMART" id="SM00408">
    <property type="entry name" value="IGc2"/>
    <property type="match status" value="4"/>
</dbReference>
<evidence type="ECO:0000256" key="2">
    <source>
        <dbReference type="ARBA" id="ARBA00022692"/>
    </source>
</evidence>
<organism evidence="13 14">
    <name type="scientific">Mola mola</name>
    <name type="common">Ocean sunfish</name>
    <name type="synonym">Tetraodon mola</name>
    <dbReference type="NCBI Taxonomy" id="94237"/>
    <lineage>
        <taxon>Eukaryota</taxon>
        <taxon>Metazoa</taxon>
        <taxon>Chordata</taxon>
        <taxon>Craniata</taxon>
        <taxon>Vertebrata</taxon>
        <taxon>Euteleostomi</taxon>
        <taxon>Actinopterygii</taxon>
        <taxon>Neopterygii</taxon>
        <taxon>Teleostei</taxon>
        <taxon>Neoteleostei</taxon>
        <taxon>Acanthomorphata</taxon>
        <taxon>Eupercaria</taxon>
        <taxon>Tetraodontiformes</taxon>
        <taxon>Molidae</taxon>
        <taxon>Mola</taxon>
    </lineage>
</organism>
<evidence type="ECO:0000256" key="1">
    <source>
        <dbReference type="ARBA" id="ARBA00004167"/>
    </source>
</evidence>
<evidence type="ECO:0000256" key="11">
    <source>
        <dbReference type="SAM" id="SignalP"/>
    </source>
</evidence>
<keyword evidence="2 10" id="KW-0812">Transmembrane</keyword>
<dbReference type="Gene3D" id="2.60.40.10">
    <property type="entry name" value="Immunoglobulins"/>
    <property type="match status" value="6"/>
</dbReference>
<reference evidence="13" key="1">
    <citation type="submission" date="2025-08" db="UniProtKB">
        <authorList>
            <consortium name="Ensembl"/>
        </authorList>
    </citation>
    <scope>IDENTIFICATION</scope>
</reference>
<comment type="subcellular location">
    <subcellularLocation>
        <location evidence="1">Membrane</location>
        <topology evidence="1">Single-pass membrane protein</topology>
    </subcellularLocation>
</comment>
<dbReference type="InterPro" id="IPR013106">
    <property type="entry name" value="Ig_V-set"/>
</dbReference>
<evidence type="ECO:0000256" key="9">
    <source>
        <dbReference type="SAM" id="MobiDB-lite"/>
    </source>
</evidence>
<keyword evidence="4" id="KW-0677">Repeat</keyword>
<feature type="transmembrane region" description="Helical" evidence="10">
    <location>
        <begin position="829"/>
        <end position="849"/>
    </location>
</feature>
<dbReference type="Proteomes" id="UP000261620">
    <property type="component" value="Unplaced"/>
</dbReference>
<reference evidence="13" key="2">
    <citation type="submission" date="2025-09" db="UniProtKB">
        <authorList>
            <consortium name="Ensembl"/>
        </authorList>
    </citation>
    <scope>IDENTIFICATION</scope>
</reference>
<dbReference type="Ensembl" id="ENSMMOT00000026915.1">
    <property type="protein sequence ID" value="ENSMMOP00000026460.1"/>
    <property type="gene ID" value="ENSMMOG00000020050.1"/>
</dbReference>
<evidence type="ECO:0000256" key="6">
    <source>
        <dbReference type="ARBA" id="ARBA00023136"/>
    </source>
</evidence>
<dbReference type="FunFam" id="2.60.40.10:FF:000191">
    <property type="entry name" value="Immunoglobulin superfamily member 3"/>
    <property type="match status" value="1"/>
</dbReference>
<dbReference type="SMART" id="SM00406">
    <property type="entry name" value="IGv"/>
    <property type="match status" value="6"/>
</dbReference>
<feature type="domain" description="Ig-like" evidence="12">
    <location>
        <begin position="572"/>
        <end position="699"/>
    </location>
</feature>
<keyword evidence="3 11" id="KW-0732">Signal</keyword>
<evidence type="ECO:0000256" key="5">
    <source>
        <dbReference type="ARBA" id="ARBA00022989"/>
    </source>
</evidence>
<dbReference type="PANTHER" id="PTHR12207">
    <property type="entry name" value="V-SET AND TRANSMEMBRANE DOMAIN-CONTAINING PROTEIN"/>
    <property type="match status" value="1"/>
</dbReference>
<evidence type="ECO:0000313" key="13">
    <source>
        <dbReference type="Ensembl" id="ENSMMOP00000026460.1"/>
    </source>
</evidence>
<accession>A0A3Q3XDD0</accession>
<dbReference type="OMA" id="FWQKETE"/>
<dbReference type="InterPro" id="IPR013783">
    <property type="entry name" value="Ig-like_fold"/>
</dbReference>
<feature type="domain" description="Ig-like" evidence="12">
    <location>
        <begin position="308"/>
        <end position="444"/>
    </location>
</feature>
<keyword evidence="7" id="KW-1015">Disulfide bond</keyword>
<name>A0A3Q3XDD0_MOLML</name>
<feature type="chain" id="PRO_5018740617" description="Ig-like domain-containing protein" evidence="11">
    <location>
        <begin position="19"/>
        <end position="879"/>
    </location>
</feature>
<dbReference type="InterPro" id="IPR036179">
    <property type="entry name" value="Ig-like_dom_sf"/>
</dbReference>
<dbReference type="InterPro" id="IPR003599">
    <property type="entry name" value="Ig_sub"/>
</dbReference>
<evidence type="ECO:0000256" key="3">
    <source>
        <dbReference type="ARBA" id="ARBA00022729"/>
    </source>
</evidence>
<keyword evidence="5 10" id="KW-1133">Transmembrane helix</keyword>
<sequence>AGATFFSVWGFFCTTLLAAKVKHCVFPPSGEARVHTEAQAGPLYRVVDSRLSISCNVSGFASNSARKEFEFRVKKPALPIEINIISTDDPSFSYAVYARRVRSKEITLTHVSPNSVVFEIQRLEKSDEGEYECFVINSESVYDGVYRAKTTVKGKQSPLCFSPTTLQEGQELLLSCSIQSQALEESFFSVAWLRGGVELARIGPTGILSVGPEYSARVKEGELRAARTAAGDYSLILQPVRTEDQGEYICRAWPQDRGQDGGFTEGAAHDSSSKRVSISPTGQHTYSTFISVKEGCRDDDIVNSNTMPHFSRAFFKHTLFHCLITESGLSLQMQNNVSVNESDTLKLTCKVHGAQGQLSVTWQHKAAATPTAAFASVVSLNQEGVMEKAAELKSRKVKATRAAADTFILELDEVTPSDSGVYQCAVSEWKINSKISQSRTANVTVAPTESFVNVKLISRNNIVSVGETVELICRIRGLNVPATLTWSLQRDASTLDNILTQYSDGSISWSGEQHRYQLKVEVKEYQALHYLIINGVSHREAGRYQCGVSVFLDNVHKKLPPSNPLAVNVQNPVSKLLLTSTSARTSNINTDIEITCSVALSSSASSCYAVTWLLRQPGENKTIISSDRDALLTYGSQLELSYKQRIGMKRTVGPTFVLGIRQAQISDKGSYICEVVEWLQDPQRDWYQLSSASRTIELTLIEPESKLEIQNVSTSRDFTIPCHITQQSSGDSEFQVTWFWRQDTETEQRPIFTAYRNSTLQTFGKGDRLRFSHPLPNQFNLTVSNSGPDDSGLYSCEVEEWLPSLSRGWMKTTVEKSGYSTPECDSVKWVAILVTIVIVTLFVIFVLLLKICQNKGEKKAEQSLWTEQHPLQAKPSGDD</sequence>
<evidence type="ECO:0000256" key="8">
    <source>
        <dbReference type="ARBA" id="ARBA00023319"/>
    </source>
</evidence>
<dbReference type="SMART" id="SM00409">
    <property type="entry name" value="IG"/>
    <property type="match status" value="6"/>
</dbReference>
<feature type="domain" description="Ig-like" evidence="12">
    <location>
        <begin position="447"/>
        <end position="549"/>
    </location>
</feature>
<keyword evidence="8" id="KW-0393">Immunoglobulin domain</keyword>
<feature type="domain" description="Ig-like" evidence="12">
    <location>
        <begin position="703"/>
        <end position="806"/>
    </location>
</feature>
<evidence type="ECO:0000256" key="4">
    <source>
        <dbReference type="ARBA" id="ARBA00022737"/>
    </source>
</evidence>
<protein>
    <recommendedName>
        <fullName evidence="12">Ig-like domain-containing protein</fullName>
    </recommendedName>
</protein>
<dbReference type="SUPFAM" id="SSF48726">
    <property type="entry name" value="Immunoglobulin"/>
    <property type="match status" value="6"/>
</dbReference>
<evidence type="ECO:0000313" key="14">
    <source>
        <dbReference type="Proteomes" id="UP000261620"/>
    </source>
</evidence>
<dbReference type="AlphaFoldDB" id="A0A3Q3XDD0"/>
<feature type="domain" description="Ig-like" evidence="12">
    <location>
        <begin position="158"/>
        <end position="252"/>
    </location>
</feature>
<dbReference type="PROSITE" id="PS50835">
    <property type="entry name" value="IG_LIKE"/>
    <property type="match status" value="5"/>
</dbReference>
<feature type="region of interest" description="Disordered" evidence="9">
    <location>
        <begin position="260"/>
        <end position="280"/>
    </location>
</feature>
<feature type="signal peptide" evidence="11">
    <location>
        <begin position="1"/>
        <end position="18"/>
    </location>
</feature>
<dbReference type="PANTHER" id="PTHR12207:SF25">
    <property type="entry name" value="IMMUNOGLOBULIN SUPERFAMILY MEMBER 2"/>
    <property type="match status" value="1"/>
</dbReference>
<dbReference type="Pfam" id="PF07686">
    <property type="entry name" value="V-set"/>
    <property type="match status" value="4"/>
</dbReference>
<keyword evidence="6 10" id="KW-0472">Membrane</keyword>
<dbReference type="GO" id="GO:0016020">
    <property type="term" value="C:membrane"/>
    <property type="evidence" value="ECO:0007669"/>
    <property type="project" value="UniProtKB-SubCell"/>
</dbReference>
<dbReference type="InterPro" id="IPR003598">
    <property type="entry name" value="Ig_sub2"/>
</dbReference>
<keyword evidence="14" id="KW-1185">Reference proteome</keyword>
<evidence type="ECO:0000256" key="7">
    <source>
        <dbReference type="ARBA" id="ARBA00023157"/>
    </source>
</evidence>
<dbReference type="InterPro" id="IPR051102">
    <property type="entry name" value="IgSF_V-set/TM_domain"/>
</dbReference>
<dbReference type="InterPro" id="IPR007110">
    <property type="entry name" value="Ig-like_dom"/>
</dbReference>
<proteinExistence type="predicted"/>
<evidence type="ECO:0000256" key="10">
    <source>
        <dbReference type="SAM" id="Phobius"/>
    </source>
</evidence>
<evidence type="ECO:0000259" key="12">
    <source>
        <dbReference type="PROSITE" id="PS50835"/>
    </source>
</evidence>